<organism evidence="15 16">
    <name type="scientific">Helianthus annuus</name>
    <name type="common">Common sunflower</name>
    <dbReference type="NCBI Taxonomy" id="4232"/>
    <lineage>
        <taxon>Eukaryota</taxon>
        <taxon>Viridiplantae</taxon>
        <taxon>Streptophyta</taxon>
        <taxon>Embryophyta</taxon>
        <taxon>Tracheophyta</taxon>
        <taxon>Spermatophyta</taxon>
        <taxon>Magnoliopsida</taxon>
        <taxon>eudicotyledons</taxon>
        <taxon>Gunneridae</taxon>
        <taxon>Pentapetalae</taxon>
        <taxon>asterids</taxon>
        <taxon>campanulids</taxon>
        <taxon>Asterales</taxon>
        <taxon>Asteraceae</taxon>
        <taxon>Asteroideae</taxon>
        <taxon>Heliantheae alliance</taxon>
        <taxon>Heliantheae</taxon>
        <taxon>Helianthus</taxon>
    </lineage>
</organism>
<evidence type="ECO:0000313" key="15">
    <source>
        <dbReference type="EMBL" id="KAF5757649.1"/>
    </source>
</evidence>
<comment type="cofactor">
    <cofactor evidence="1">
        <name>K(+)</name>
        <dbReference type="ChEBI" id="CHEBI:29103"/>
    </cofactor>
</comment>
<dbReference type="Proteomes" id="UP000215914">
    <property type="component" value="Unassembled WGS sequence"/>
</dbReference>
<feature type="domain" description="Pyruvate kinase barrel" evidence="14">
    <location>
        <begin position="1"/>
        <end position="42"/>
    </location>
</feature>
<dbReference type="GO" id="GO:0016301">
    <property type="term" value="F:kinase activity"/>
    <property type="evidence" value="ECO:0007669"/>
    <property type="project" value="UniProtKB-KW"/>
</dbReference>
<keyword evidence="7" id="KW-0547">Nucleotide-binding</keyword>
<dbReference type="AlphaFoldDB" id="A0A9K3DLN8"/>
<keyword evidence="16" id="KW-1185">Reference proteome</keyword>
<keyword evidence="10 13" id="KW-0460">Magnesium</keyword>
<dbReference type="GO" id="GO:0030955">
    <property type="term" value="F:potassium ion binding"/>
    <property type="evidence" value="ECO:0007669"/>
    <property type="project" value="InterPro"/>
</dbReference>
<dbReference type="EMBL" id="MNCJ02000332">
    <property type="protein sequence ID" value="KAF5757649.1"/>
    <property type="molecule type" value="Genomic_DNA"/>
</dbReference>
<reference evidence="15" key="2">
    <citation type="submission" date="2020-06" db="EMBL/GenBank/DDBJ databases">
        <title>Helianthus annuus Genome sequencing and assembly Release 2.</title>
        <authorList>
            <person name="Gouzy J."/>
            <person name="Langlade N."/>
            <person name="Munos S."/>
        </authorList>
    </citation>
    <scope>NUCLEOTIDE SEQUENCE</scope>
    <source>
        <tissue evidence="15">Leaves</tissue>
    </source>
</reference>
<gene>
    <name evidence="15" type="ORF">HanXRQr2_Chr17g0829201</name>
</gene>
<evidence type="ECO:0000256" key="6">
    <source>
        <dbReference type="ARBA" id="ARBA00022723"/>
    </source>
</evidence>
<dbReference type="InterPro" id="IPR001697">
    <property type="entry name" value="Pyr_Knase"/>
</dbReference>
<sequence length="95" mass="10783">MIEYSTPTRAEVADVSEAVRQRADALMLSGESAMGSYSQKAISVLRMTSARMDGRMASSLQKSKKLCWFSSRPHLQFRGKPELEVLLGERRRVRY</sequence>
<evidence type="ECO:0000259" key="14">
    <source>
        <dbReference type="Pfam" id="PF00224"/>
    </source>
</evidence>
<evidence type="ECO:0000256" key="7">
    <source>
        <dbReference type="ARBA" id="ARBA00022741"/>
    </source>
</evidence>
<dbReference type="Gramene" id="mRNA:HanXRQr2_Chr17g0829201">
    <property type="protein sequence ID" value="mRNA:HanXRQr2_Chr17g0829201"/>
    <property type="gene ID" value="HanXRQr2_Chr17g0829201"/>
</dbReference>
<dbReference type="SUPFAM" id="SSF51621">
    <property type="entry name" value="Phosphoenolpyruvate/pyruvate domain"/>
    <property type="match status" value="1"/>
</dbReference>
<dbReference type="GO" id="GO:0004743">
    <property type="term" value="F:pyruvate kinase activity"/>
    <property type="evidence" value="ECO:0007669"/>
    <property type="project" value="UniProtKB-EC"/>
</dbReference>
<reference evidence="15" key="1">
    <citation type="journal article" date="2017" name="Nature">
        <title>The sunflower genome provides insights into oil metabolism, flowering and Asterid evolution.</title>
        <authorList>
            <person name="Badouin H."/>
            <person name="Gouzy J."/>
            <person name="Grassa C.J."/>
            <person name="Murat F."/>
            <person name="Staton S.E."/>
            <person name="Cottret L."/>
            <person name="Lelandais-Briere C."/>
            <person name="Owens G.L."/>
            <person name="Carrere S."/>
            <person name="Mayjonade B."/>
            <person name="Legrand L."/>
            <person name="Gill N."/>
            <person name="Kane N.C."/>
            <person name="Bowers J.E."/>
            <person name="Hubner S."/>
            <person name="Bellec A."/>
            <person name="Berard A."/>
            <person name="Berges H."/>
            <person name="Blanchet N."/>
            <person name="Boniface M.C."/>
            <person name="Brunel D."/>
            <person name="Catrice O."/>
            <person name="Chaidir N."/>
            <person name="Claudel C."/>
            <person name="Donnadieu C."/>
            <person name="Faraut T."/>
            <person name="Fievet G."/>
            <person name="Helmstetter N."/>
            <person name="King M."/>
            <person name="Knapp S.J."/>
            <person name="Lai Z."/>
            <person name="Le Paslier M.C."/>
            <person name="Lippi Y."/>
            <person name="Lorenzon L."/>
            <person name="Mandel J.R."/>
            <person name="Marage G."/>
            <person name="Marchand G."/>
            <person name="Marquand E."/>
            <person name="Bret-Mestries E."/>
            <person name="Morien E."/>
            <person name="Nambeesan S."/>
            <person name="Nguyen T."/>
            <person name="Pegot-Espagnet P."/>
            <person name="Pouilly N."/>
            <person name="Raftis F."/>
            <person name="Sallet E."/>
            <person name="Schiex T."/>
            <person name="Thomas J."/>
            <person name="Vandecasteele C."/>
            <person name="Vares D."/>
            <person name="Vear F."/>
            <person name="Vautrin S."/>
            <person name="Crespi M."/>
            <person name="Mangin B."/>
            <person name="Burke J.M."/>
            <person name="Salse J."/>
            <person name="Munos S."/>
            <person name="Vincourt P."/>
            <person name="Rieseberg L.H."/>
            <person name="Langlade N.B."/>
        </authorList>
    </citation>
    <scope>NUCLEOTIDE SEQUENCE</scope>
    <source>
        <tissue evidence="15">Leaves</tissue>
    </source>
</reference>
<keyword evidence="11 13" id="KW-0324">Glycolysis</keyword>
<keyword evidence="9" id="KW-0067">ATP-binding</keyword>
<keyword evidence="5 13" id="KW-0808">Transferase</keyword>
<keyword evidence="12 15" id="KW-0670">Pyruvate</keyword>
<keyword evidence="8 13" id="KW-0418">Kinase</keyword>
<proteinExistence type="inferred from homology"/>
<evidence type="ECO:0000256" key="9">
    <source>
        <dbReference type="ARBA" id="ARBA00022840"/>
    </source>
</evidence>
<evidence type="ECO:0000256" key="2">
    <source>
        <dbReference type="ARBA" id="ARBA00004997"/>
    </source>
</evidence>
<evidence type="ECO:0000256" key="12">
    <source>
        <dbReference type="ARBA" id="ARBA00023317"/>
    </source>
</evidence>
<accession>A0A9K3DLN8</accession>
<keyword evidence="6" id="KW-0479">Metal-binding</keyword>
<comment type="similarity">
    <text evidence="3 13">Belongs to the pyruvate kinase family.</text>
</comment>
<dbReference type="PANTHER" id="PTHR11817">
    <property type="entry name" value="PYRUVATE KINASE"/>
    <property type="match status" value="1"/>
</dbReference>
<evidence type="ECO:0000256" key="11">
    <source>
        <dbReference type="ARBA" id="ARBA00023152"/>
    </source>
</evidence>
<evidence type="ECO:0000256" key="13">
    <source>
        <dbReference type="RuleBase" id="RU000504"/>
    </source>
</evidence>
<dbReference type="InterPro" id="IPR015813">
    <property type="entry name" value="Pyrv/PenolPyrv_kinase-like_dom"/>
</dbReference>
<dbReference type="Gene3D" id="3.20.20.60">
    <property type="entry name" value="Phosphoenolpyruvate-binding domains"/>
    <property type="match status" value="1"/>
</dbReference>
<evidence type="ECO:0000313" key="16">
    <source>
        <dbReference type="Proteomes" id="UP000215914"/>
    </source>
</evidence>
<evidence type="ECO:0000256" key="3">
    <source>
        <dbReference type="ARBA" id="ARBA00008663"/>
    </source>
</evidence>
<dbReference type="GO" id="GO:0005524">
    <property type="term" value="F:ATP binding"/>
    <property type="evidence" value="ECO:0007669"/>
    <property type="project" value="UniProtKB-KW"/>
</dbReference>
<evidence type="ECO:0000256" key="5">
    <source>
        <dbReference type="ARBA" id="ARBA00022679"/>
    </source>
</evidence>
<dbReference type="PRINTS" id="PR01050">
    <property type="entry name" value="PYRUVTKNASE"/>
</dbReference>
<comment type="caution">
    <text evidence="15">The sequence shown here is derived from an EMBL/GenBank/DDBJ whole genome shotgun (WGS) entry which is preliminary data.</text>
</comment>
<dbReference type="InterPro" id="IPR015793">
    <property type="entry name" value="Pyrv_Knase_brl"/>
</dbReference>
<dbReference type="Pfam" id="PF00224">
    <property type="entry name" value="PK"/>
    <property type="match status" value="1"/>
</dbReference>
<dbReference type="InterPro" id="IPR040442">
    <property type="entry name" value="Pyrv_kinase-like_dom_sf"/>
</dbReference>
<evidence type="ECO:0000256" key="8">
    <source>
        <dbReference type="ARBA" id="ARBA00022777"/>
    </source>
</evidence>
<protein>
    <recommendedName>
        <fullName evidence="4 13">Pyruvate kinase</fullName>
        <ecNumber evidence="4 13">2.7.1.40</ecNumber>
    </recommendedName>
</protein>
<name>A0A9K3DLN8_HELAN</name>
<evidence type="ECO:0000256" key="10">
    <source>
        <dbReference type="ARBA" id="ARBA00022842"/>
    </source>
</evidence>
<comment type="catalytic activity">
    <reaction evidence="13">
        <text>pyruvate + ATP = phosphoenolpyruvate + ADP + H(+)</text>
        <dbReference type="Rhea" id="RHEA:18157"/>
        <dbReference type="ChEBI" id="CHEBI:15361"/>
        <dbReference type="ChEBI" id="CHEBI:15378"/>
        <dbReference type="ChEBI" id="CHEBI:30616"/>
        <dbReference type="ChEBI" id="CHEBI:58702"/>
        <dbReference type="ChEBI" id="CHEBI:456216"/>
        <dbReference type="EC" id="2.7.1.40"/>
    </reaction>
</comment>
<dbReference type="EC" id="2.7.1.40" evidence="4 13"/>
<evidence type="ECO:0000256" key="4">
    <source>
        <dbReference type="ARBA" id="ARBA00012142"/>
    </source>
</evidence>
<evidence type="ECO:0000256" key="1">
    <source>
        <dbReference type="ARBA" id="ARBA00001958"/>
    </source>
</evidence>
<dbReference type="GO" id="GO:0000287">
    <property type="term" value="F:magnesium ion binding"/>
    <property type="evidence" value="ECO:0007669"/>
    <property type="project" value="InterPro"/>
</dbReference>
<comment type="pathway">
    <text evidence="2 13">Carbohydrate degradation; glycolysis; pyruvate from D-glyceraldehyde 3-phosphate: step 5/5.</text>
</comment>